<dbReference type="GO" id="GO:1990351">
    <property type="term" value="C:transporter complex"/>
    <property type="evidence" value="ECO:0007669"/>
    <property type="project" value="TreeGrafter"/>
</dbReference>
<dbReference type="Pfam" id="PF04453">
    <property type="entry name" value="LptD"/>
    <property type="match status" value="1"/>
</dbReference>
<dbReference type="InterPro" id="IPR007543">
    <property type="entry name" value="LptD_C"/>
</dbReference>
<organism evidence="3">
    <name type="scientific">mine drainage metagenome</name>
    <dbReference type="NCBI Taxonomy" id="410659"/>
    <lineage>
        <taxon>unclassified sequences</taxon>
        <taxon>metagenomes</taxon>
        <taxon>ecological metagenomes</taxon>
    </lineage>
</organism>
<dbReference type="EMBL" id="CABQ01000274">
    <property type="protein sequence ID" value="CBI08802.1"/>
    <property type="molecule type" value="Genomic_DNA"/>
</dbReference>
<dbReference type="PANTHER" id="PTHR30189">
    <property type="entry name" value="LPS-ASSEMBLY PROTEIN"/>
    <property type="match status" value="1"/>
</dbReference>
<dbReference type="GO" id="GO:0009279">
    <property type="term" value="C:cell outer membrane"/>
    <property type="evidence" value="ECO:0007669"/>
    <property type="project" value="InterPro"/>
</dbReference>
<dbReference type="InterPro" id="IPR020889">
    <property type="entry name" value="LipoPS_assembly_LptD"/>
</dbReference>
<dbReference type="GO" id="GO:0015920">
    <property type="term" value="P:lipopolysaccharide transport"/>
    <property type="evidence" value="ECO:0007669"/>
    <property type="project" value="InterPro"/>
</dbReference>
<feature type="region of interest" description="Disordered" evidence="1">
    <location>
        <begin position="694"/>
        <end position="715"/>
    </location>
</feature>
<name>E6QNI1_9ZZZZ</name>
<dbReference type="InterPro" id="IPR050218">
    <property type="entry name" value="LptD"/>
</dbReference>
<evidence type="ECO:0000256" key="1">
    <source>
        <dbReference type="SAM" id="MobiDB-lite"/>
    </source>
</evidence>
<feature type="domain" description="LptD C-terminal" evidence="2">
    <location>
        <begin position="262"/>
        <end position="622"/>
    </location>
</feature>
<protein>
    <submittedName>
        <fullName evidence="3">Putative Organic solvent tolerance protein (Imp/ostA)</fullName>
    </submittedName>
</protein>
<accession>E6QNI1</accession>
<reference evidence="3" key="1">
    <citation type="submission" date="2009-10" db="EMBL/GenBank/DDBJ databases">
        <title>Diversity of trophic interactions inside an arsenic-rich microbial ecosystem.</title>
        <authorList>
            <person name="Bertin P.N."/>
            <person name="Heinrich-Salmeron A."/>
            <person name="Pelletier E."/>
            <person name="Goulhen-Chollet F."/>
            <person name="Arsene-Ploetze F."/>
            <person name="Gallien S."/>
            <person name="Calteau A."/>
            <person name="Vallenet D."/>
            <person name="Casiot C."/>
            <person name="Chane-Woon-Ming B."/>
            <person name="Giloteaux L."/>
            <person name="Barakat M."/>
            <person name="Bonnefoy V."/>
            <person name="Bruneel O."/>
            <person name="Chandler M."/>
            <person name="Cleiss J."/>
            <person name="Duran R."/>
            <person name="Elbaz-Poulichet F."/>
            <person name="Fonknechten N."/>
            <person name="Lauga B."/>
            <person name="Mornico D."/>
            <person name="Ortet P."/>
            <person name="Schaeffer C."/>
            <person name="Siguier P."/>
            <person name="Alexander Thil Smith A."/>
            <person name="Van Dorsselaer A."/>
            <person name="Weissenbach J."/>
            <person name="Medigue C."/>
            <person name="Le Paslier D."/>
        </authorList>
    </citation>
    <scope>NUCLEOTIDE SEQUENCE</scope>
</reference>
<dbReference type="Gene3D" id="2.60.450.10">
    <property type="entry name" value="Lipopolysaccharide (LPS) transport protein A like domain"/>
    <property type="match status" value="1"/>
</dbReference>
<dbReference type="AlphaFoldDB" id="E6QNI1"/>
<comment type="caution">
    <text evidence="3">The sequence shown here is derived from an EMBL/GenBank/DDBJ whole genome shotgun (WGS) entry which is preliminary data.</text>
</comment>
<evidence type="ECO:0000259" key="2">
    <source>
        <dbReference type="Pfam" id="PF04453"/>
    </source>
</evidence>
<dbReference type="PANTHER" id="PTHR30189:SF1">
    <property type="entry name" value="LPS-ASSEMBLY PROTEIN LPTD"/>
    <property type="match status" value="1"/>
</dbReference>
<dbReference type="HAMAP" id="MF_01411">
    <property type="entry name" value="LPS_assembly_LptD"/>
    <property type="match status" value="1"/>
</dbReference>
<gene>
    <name evidence="3" type="ORF">CARN6_2313</name>
</gene>
<dbReference type="GO" id="GO:0043165">
    <property type="term" value="P:Gram-negative-bacterium-type cell outer membrane assembly"/>
    <property type="evidence" value="ECO:0007669"/>
    <property type="project" value="InterPro"/>
</dbReference>
<proteinExistence type="inferred from homology"/>
<sequence>MHSAYAAAPVSAVPAVQGETEAVLEADSLSGQKDQQVEATGDATLRKDGKVIRADKLLYLPAEREVDGQGGVVLEQPSGDKISGPHLHMNMTTGRGKMEQPKFQFQGDFGHATGSVMEIEDKQHYSLSNATYTTCPAGNDDWQLNMGTLELDRAGQVGTAHEASVEFKGVPFIYAPWMDFPLDDGRKSGFLAPIQGTTSNGGLDITEPYYWSIAPNMDATIAPRLISKRGVQLNDEFRYLTPSYSGSLSYDILPNDMLTHTNREHIAVKHNQVINSNVSGYVNYERVSDNNYFTDLGTSMFSTAQANLLQEGGVKINSDGWNSLVRVQQYQTLQNPLAPLIAPYARLPELNTHTSTEFSGATLAFTGQYVDFVHPTLVNGSRLTLAPSISYPLVSEPAVYVTPKLTLSSTQYTMGANNVAGLPNASRNLPLFSLDSGMTFERDANFFGKDYVQTLEPRAFYLYVPYRNQTMLPNFDSALPDFNVTQMFSENRFVGGDLIGDANQVTLATTTRILSKNNGAELFNVTVGQRISFITPQVTLYQPGASMGISDSLLGVSGNLTRTLSAETAVDFNSAQSQMQQYSWVTHYRPEPGKTFNFGYQFMRDIYQQIDVSEQWPISQHWGTVARVNYSFLDKRLLNTVAGLEYNEACWTVRLVAQRFVTTTLQSITGIFVQLDLKNFMQFGTGDPMSLLQQNVPGYSKTSNNPAATSAQGTP</sequence>
<evidence type="ECO:0000313" key="3">
    <source>
        <dbReference type="EMBL" id="CBI08802.1"/>
    </source>
</evidence>